<dbReference type="GO" id="GO:0005829">
    <property type="term" value="C:cytosol"/>
    <property type="evidence" value="ECO:0007669"/>
    <property type="project" value="TreeGrafter"/>
</dbReference>
<evidence type="ECO:0000256" key="3">
    <source>
        <dbReference type="ARBA" id="ARBA00022617"/>
    </source>
</evidence>
<dbReference type="SUPFAM" id="SSF54909">
    <property type="entry name" value="Dimeric alpha+beta barrel"/>
    <property type="match status" value="1"/>
</dbReference>
<gene>
    <name evidence="11" type="ORF">GCM10010334_62010</name>
</gene>
<keyword evidence="6" id="KW-0560">Oxidoreductase</keyword>
<evidence type="ECO:0000313" key="11">
    <source>
        <dbReference type="EMBL" id="GHD08572.1"/>
    </source>
</evidence>
<dbReference type="AlphaFoldDB" id="A0A919CD19"/>
<evidence type="ECO:0000256" key="6">
    <source>
        <dbReference type="ARBA" id="ARBA00023002"/>
    </source>
</evidence>
<dbReference type="Proteomes" id="UP000638353">
    <property type="component" value="Unassembled WGS sequence"/>
</dbReference>
<reference evidence="11" key="1">
    <citation type="journal article" date="2014" name="Int. J. Syst. Evol. Microbiol.">
        <title>Complete genome sequence of Corynebacterium casei LMG S-19264T (=DSM 44701T), isolated from a smear-ripened cheese.</title>
        <authorList>
            <consortium name="US DOE Joint Genome Institute (JGI-PGF)"/>
            <person name="Walter F."/>
            <person name="Albersmeier A."/>
            <person name="Kalinowski J."/>
            <person name="Ruckert C."/>
        </authorList>
    </citation>
    <scope>NUCLEOTIDE SEQUENCE</scope>
    <source>
        <strain evidence="11">JCM 4637</strain>
    </source>
</reference>
<evidence type="ECO:0000256" key="8">
    <source>
        <dbReference type="ARBA" id="ARBA00025737"/>
    </source>
</evidence>
<evidence type="ECO:0000256" key="4">
    <source>
        <dbReference type="ARBA" id="ARBA00022723"/>
    </source>
</evidence>
<dbReference type="GO" id="GO:0046872">
    <property type="term" value="F:metal ion binding"/>
    <property type="evidence" value="ECO:0007669"/>
    <property type="project" value="UniProtKB-KW"/>
</dbReference>
<comment type="similarity">
    <text evidence="8">Belongs to the DyP-type peroxidase family.</text>
</comment>
<dbReference type="PROSITE" id="PS51404">
    <property type="entry name" value="DYP_PEROXIDASE"/>
    <property type="match status" value="1"/>
</dbReference>
<keyword evidence="7" id="KW-0408">Iron</keyword>
<feature type="domain" description="Dyp-type peroxidase C-terminal" evidence="10">
    <location>
        <begin position="187"/>
        <end position="351"/>
    </location>
</feature>
<dbReference type="GO" id="GO:0004601">
    <property type="term" value="F:peroxidase activity"/>
    <property type="evidence" value="ECO:0007669"/>
    <property type="project" value="UniProtKB-KW"/>
</dbReference>
<evidence type="ECO:0000256" key="1">
    <source>
        <dbReference type="ARBA" id="ARBA00001970"/>
    </source>
</evidence>
<comment type="caution">
    <text evidence="11">The sequence shown here is derived from an EMBL/GenBank/DDBJ whole genome shotgun (WGS) entry which is preliminary data.</text>
</comment>
<evidence type="ECO:0000256" key="2">
    <source>
        <dbReference type="ARBA" id="ARBA00022559"/>
    </source>
</evidence>
<dbReference type="InterPro" id="IPR006314">
    <property type="entry name" value="Dyp_peroxidase"/>
</dbReference>
<dbReference type="GO" id="GO:0020037">
    <property type="term" value="F:heme binding"/>
    <property type="evidence" value="ECO:0007669"/>
    <property type="project" value="InterPro"/>
</dbReference>
<evidence type="ECO:0000256" key="7">
    <source>
        <dbReference type="ARBA" id="ARBA00023004"/>
    </source>
</evidence>
<dbReference type="PANTHER" id="PTHR30521">
    <property type="entry name" value="DEFERROCHELATASE/PEROXIDASE"/>
    <property type="match status" value="1"/>
</dbReference>
<dbReference type="PANTHER" id="PTHR30521:SF4">
    <property type="entry name" value="DEFERROCHELATASE"/>
    <property type="match status" value="1"/>
</dbReference>
<evidence type="ECO:0000313" key="12">
    <source>
        <dbReference type="Proteomes" id="UP000638353"/>
    </source>
</evidence>
<evidence type="ECO:0000256" key="9">
    <source>
        <dbReference type="SAM" id="MobiDB-lite"/>
    </source>
</evidence>
<sequence length="362" mass="38942">MRGDLPAHRPGSLGRRAALGALPAVTLAAAGCAPSAPAVREAAPGQQGGTKAGAQPSSQRGVTEPPAPYVLLTSYDLRHADQAAVTAALLAWPGGRGAGPTGTVVALPGLYRALGLRTPALLREPPRFPGDRLDPARSGGHLLVLWAGPTAAACREEAGRFTASTHTALAPRWRQEGFLPPTTPGATPRNLFGFKDGTENPPPSEYRRWLWHPDGSTYLVYRRIHMDTRGFAALPPSAQERVVGRHRDSGAPLGGTSERDPVDLYAKTPEGQYVIPVDAHVRLAHSRLDQGARMLRRGYSYDDGPAGRGLLFLAFMRDPALFTRVQQRLSESDAMNRFTEHRASAVGYVLPRFGEGRPVRWN</sequence>
<organism evidence="11 12">
    <name type="scientific">Streptomyces finlayi</name>
    <dbReference type="NCBI Taxonomy" id="67296"/>
    <lineage>
        <taxon>Bacteria</taxon>
        <taxon>Bacillati</taxon>
        <taxon>Actinomycetota</taxon>
        <taxon>Actinomycetes</taxon>
        <taxon>Kitasatosporales</taxon>
        <taxon>Streptomycetaceae</taxon>
        <taxon>Streptomyces</taxon>
    </lineage>
</organism>
<reference evidence="11" key="2">
    <citation type="submission" date="2020-09" db="EMBL/GenBank/DDBJ databases">
        <authorList>
            <person name="Sun Q."/>
            <person name="Ohkuma M."/>
        </authorList>
    </citation>
    <scope>NUCLEOTIDE SEQUENCE</scope>
    <source>
        <strain evidence="11">JCM 4637</strain>
    </source>
</reference>
<dbReference type="EMBL" id="BMVC01000014">
    <property type="protein sequence ID" value="GHD08572.1"/>
    <property type="molecule type" value="Genomic_DNA"/>
</dbReference>
<dbReference type="PROSITE" id="PS51257">
    <property type="entry name" value="PROKAR_LIPOPROTEIN"/>
    <property type="match status" value="1"/>
</dbReference>
<feature type="region of interest" description="Disordered" evidence="9">
    <location>
        <begin position="39"/>
        <end position="65"/>
    </location>
</feature>
<dbReference type="InterPro" id="IPR011008">
    <property type="entry name" value="Dimeric_a/b-barrel"/>
</dbReference>
<dbReference type="InterPro" id="IPR006311">
    <property type="entry name" value="TAT_signal"/>
</dbReference>
<feature type="region of interest" description="Disordered" evidence="9">
    <location>
        <begin position="239"/>
        <end position="262"/>
    </location>
</feature>
<accession>A0A919CD19</accession>
<keyword evidence="4" id="KW-0479">Metal-binding</keyword>
<comment type="cofactor">
    <cofactor evidence="1">
        <name>heme b</name>
        <dbReference type="ChEBI" id="CHEBI:60344"/>
    </cofactor>
</comment>
<keyword evidence="5" id="KW-0732">Signal</keyword>
<keyword evidence="2" id="KW-0575">Peroxidase</keyword>
<evidence type="ECO:0000256" key="5">
    <source>
        <dbReference type="ARBA" id="ARBA00022729"/>
    </source>
</evidence>
<dbReference type="NCBIfam" id="TIGR01413">
    <property type="entry name" value="Dyp_perox_fam"/>
    <property type="match status" value="1"/>
</dbReference>
<dbReference type="PROSITE" id="PS51318">
    <property type="entry name" value="TAT"/>
    <property type="match status" value="1"/>
</dbReference>
<keyword evidence="3" id="KW-0349">Heme</keyword>
<dbReference type="InterPro" id="IPR048328">
    <property type="entry name" value="Dyp_perox_C"/>
</dbReference>
<evidence type="ECO:0000259" key="10">
    <source>
        <dbReference type="Pfam" id="PF20628"/>
    </source>
</evidence>
<name>A0A919CD19_9ACTN</name>
<proteinExistence type="inferred from homology"/>
<protein>
    <recommendedName>
        <fullName evidence="10">Dyp-type peroxidase C-terminal domain-containing protein</fullName>
    </recommendedName>
</protein>
<dbReference type="Pfam" id="PF20628">
    <property type="entry name" value="Dyp_perox_C"/>
    <property type="match status" value="1"/>
</dbReference>